<dbReference type="GO" id="GO:0005615">
    <property type="term" value="C:extracellular space"/>
    <property type="evidence" value="ECO:0007669"/>
    <property type="project" value="TreeGrafter"/>
</dbReference>
<evidence type="ECO:0000256" key="4">
    <source>
        <dbReference type="SAM" id="SignalP"/>
    </source>
</evidence>
<accession>A0AAN7ZQI3</accession>
<dbReference type="GO" id="GO:0007623">
    <property type="term" value="P:circadian rhythm"/>
    <property type="evidence" value="ECO:0007669"/>
    <property type="project" value="UniProtKB-ARBA"/>
</dbReference>
<dbReference type="AlphaFoldDB" id="A0AAN7ZQI3"/>
<proteinExistence type="inferred from homology"/>
<dbReference type="Gene3D" id="3.15.10.30">
    <property type="entry name" value="Haemolymph juvenile hormone binding protein"/>
    <property type="match status" value="1"/>
</dbReference>
<reference evidence="5 6" key="1">
    <citation type="journal article" date="2024" name="Insects">
        <title>An Improved Chromosome-Level Genome Assembly of the Firefly Pyrocoelia pectoralis.</title>
        <authorList>
            <person name="Fu X."/>
            <person name="Meyer-Rochow V.B."/>
            <person name="Ballantyne L."/>
            <person name="Zhu X."/>
        </authorList>
    </citation>
    <scope>NUCLEOTIDE SEQUENCE [LARGE SCALE GENOMIC DNA]</scope>
    <source>
        <strain evidence="5">XCY_ONT2</strain>
    </source>
</reference>
<dbReference type="SMART" id="SM00700">
    <property type="entry name" value="JHBP"/>
    <property type="match status" value="1"/>
</dbReference>
<dbReference type="PANTHER" id="PTHR11008">
    <property type="entry name" value="PROTEIN TAKEOUT-LIKE PROTEIN"/>
    <property type="match status" value="1"/>
</dbReference>
<evidence type="ECO:0000256" key="2">
    <source>
        <dbReference type="ARBA" id="ARBA00023108"/>
    </source>
</evidence>
<dbReference type="Pfam" id="PF06585">
    <property type="entry name" value="JHBP"/>
    <property type="match status" value="1"/>
</dbReference>
<keyword evidence="1 4" id="KW-0732">Signal</keyword>
<feature type="chain" id="PRO_5043002606" evidence="4">
    <location>
        <begin position="17"/>
        <end position="242"/>
    </location>
</feature>
<keyword evidence="2" id="KW-0090">Biological rhythms</keyword>
<protein>
    <submittedName>
        <fullName evidence="5">Uncharacterized protein</fullName>
    </submittedName>
</protein>
<dbReference type="InterPro" id="IPR010562">
    <property type="entry name" value="Haemolymph_juvenile_hormone-bd"/>
</dbReference>
<evidence type="ECO:0000256" key="1">
    <source>
        <dbReference type="ARBA" id="ARBA00022729"/>
    </source>
</evidence>
<sequence>MYRVFSLVLVFLSVSAEIPDYIHICKRSDPEVSKCIQQSVEFIRPRLRNGIAELDVPGLEPLRVADFDLGRGSPTFKAFLKNIDVYGASDFRLAKLKANIPNLTFRIQVIFSLLRLAGDFDINARILVVPFKGEGKFYANATNCLATTVLKAESKKVDGENYFQFTGLDLKLQIGDYNIRLETPNPSDATLIQAANDILNQNRQDFLEIATPFIERRVSSIILEIANKITKKFKYDEVFPEK</sequence>
<comment type="similarity">
    <text evidence="3">Belongs to the TO family.</text>
</comment>
<comment type="caution">
    <text evidence="5">The sequence shown here is derived from an EMBL/GenBank/DDBJ whole genome shotgun (WGS) entry which is preliminary data.</text>
</comment>
<name>A0AAN7ZQI3_9COLE</name>
<feature type="signal peptide" evidence="4">
    <location>
        <begin position="1"/>
        <end position="16"/>
    </location>
</feature>
<dbReference type="PANTHER" id="PTHR11008:SF39">
    <property type="entry name" value="CIRCADIAN CLOCK-CONTROLLED PROTEIN-LIKE PROTEIN"/>
    <property type="match status" value="1"/>
</dbReference>
<evidence type="ECO:0000313" key="6">
    <source>
        <dbReference type="Proteomes" id="UP001329430"/>
    </source>
</evidence>
<dbReference type="FunFam" id="3.15.10.30:FF:000001">
    <property type="entry name" value="Takeout-like protein 1"/>
    <property type="match status" value="1"/>
</dbReference>
<gene>
    <name evidence="5" type="ORF">RI129_004310</name>
</gene>
<dbReference type="Proteomes" id="UP001329430">
    <property type="component" value="Chromosome 3"/>
</dbReference>
<dbReference type="EMBL" id="JAVRBK010000003">
    <property type="protein sequence ID" value="KAK5645846.1"/>
    <property type="molecule type" value="Genomic_DNA"/>
</dbReference>
<evidence type="ECO:0000256" key="3">
    <source>
        <dbReference type="ARBA" id="ARBA00060902"/>
    </source>
</evidence>
<evidence type="ECO:0000313" key="5">
    <source>
        <dbReference type="EMBL" id="KAK5645846.1"/>
    </source>
</evidence>
<dbReference type="InterPro" id="IPR038606">
    <property type="entry name" value="To_sf"/>
</dbReference>
<organism evidence="5 6">
    <name type="scientific">Pyrocoelia pectoralis</name>
    <dbReference type="NCBI Taxonomy" id="417401"/>
    <lineage>
        <taxon>Eukaryota</taxon>
        <taxon>Metazoa</taxon>
        <taxon>Ecdysozoa</taxon>
        <taxon>Arthropoda</taxon>
        <taxon>Hexapoda</taxon>
        <taxon>Insecta</taxon>
        <taxon>Pterygota</taxon>
        <taxon>Neoptera</taxon>
        <taxon>Endopterygota</taxon>
        <taxon>Coleoptera</taxon>
        <taxon>Polyphaga</taxon>
        <taxon>Elateriformia</taxon>
        <taxon>Elateroidea</taxon>
        <taxon>Lampyridae</taxon>
        <taxon>Lampyrinae</taxon>
        <taxon>Pyrocoelia</taxon>
    </lineage>
</organism>
<keyword evidence="6" id="KW-1185">Reference proteome</keyword>